<dbReference type="EMBL" id="BAAAYN010000152">
    <property type="protein sequence ID" value="GAA3399416.1"/>
    <property type="molecule type" value="Genomic_DNA"/>
</dbReference>
<dbReference type="PANTHER" id="PTHR19372:SF7">
    <property type="entry name" value="SULFITE OXIDASE, MITOCHONDRIAL"/>
    <property type="match status" value="1"/>
</dbReference>
<dbReference type="Pfam" id="PF00174">
    <property type="entry name" value="Oxidored_molyb"/>
    <property type="match status" value="1"/>
</dbReference>
<proteinExistence type="predicted"/>
<evidence type="ECO:0000256" key="6">
    <source>
        <dbReference type="SAM" id="SignalP"/>
    </source>
</evidence>
<accession>A0ABP6TDK0</accession>
<keyword evidence="10" id="KW-1185">Reference proteome</keyword>
<dbReference type="InterPro" id="IPR005066">
    <property type="entry name" value="MoCF_OxRdtse_dimer"/>
</dbReference>
<evidence type="ECO:0000256" key="1">
    <source>
        <dbReference type="ARBA" id="ARBA00001924"/>
    </source>
</evidence>
<dbReference type="Pfam" id="PF03404">
    <property type="entry name" value="Mo-co_dimer"/>
    <property type="match status" value="1"/>
</dbReference>
<evidence type="ECO:0000256" key="4">
    <source>
        <dbReference type="ARBA" id="ARBA00023002"/>
    </source>
</evidence>
<evidence type="ECO:0000256" key="5">
    <source>
        <dbReference type="SAM" id="MobiDB-lite"/>
    </source>
</evidence>
<evidence type="ECO:0000256" key="3">
    <source>
        <dbReference type="ARBA" id="ARBA00022723"/>
    </source>
</evidence>
<gene>
    <name evidence="9" type="ORF">GCM10020369_85080</name>
</gene>
<dbReference type="InterPro" id="IPR014756">
    <property type="entry name" value="Ig_E-set"/>
</dbReference>
<evidence type="ECO:0000313" key="10">
    <source>
        <dbReference type="Proteomes" id="UP001501676"/>
    </source>
</evidence>
<evidence type="ECO:0000259" key="7">
    <source>
        <dbReference type="Pfam" id="PF00174"/>
    </source>
</evidence>
<dbReference type="SUPFAM" id="SSF81296">
    <property type="entry name" value="E set domains"/>
    <property type="match status" value="1"/>
</dbReference>
<evidence type="ECO:0000313" key="9">
    <source>
        <dbReference type="EMBL" id="GAA3399416.1"/>
    </source>
</evidence>
<feature type="signal peptide" evidence="6">
    <location>
        <begin position="1"/>
        <end position="25"/>
    </location>
</feature>
<reference evidence="10" key="1">
    <citation type="journal article" date="2019" name="Int. J. Syst. Evol. Microbiol.">
        <title>The Global Catalogue of Microorganisms (GCM) 10K type strain sequencing project: providing services to taxonomists for standard genome sequencing and annotation.</title>
        <authorList>
            <consortium name="The Broad Institute Genomics Platform"/>
            <consortium name="The Broad Institute Genome Sequencing Center for Infectious Disease"/>
            <person name="Wu L."/>
            <person name="Ma J."/>
        </authorList>
    </citation>
    <scope>NUCLEOTIDE SEQUENCE [LARGE SCALE GENOMIC DNA]</scope>
    <source>
        <strain evidence="10">JCM 9458</strain>
    </source>
</reference>
<organism evidence="9 10">
    <name type="scientific">Cryptosporangium minutisporangium</name>
    <dbReference type="NCBI Taxonomy" id="113569"/>
    <lineage>
        <taxon>Bacteria</taxon>
        <taxon>Bacillati</taxon>
        <taxon>Actinomycetota</taxon>
        <taxon>Actinomycetes</taxon>
        <taxon>Cryptosporangiales</taxon>
        <taxon>Cryptosporangiaceae</taxon>
        <taxon>Cryptosporangium</taxon>
    </lineage>
</organism>
<dbReference type="Gene3D" id="2.60.40.650">
    <property type="match status" value="1"/>
</dbReference>
<feature type="region of interest" description="Disordered" evidence="5">
    <location>
        <begin position="29"/>
        <end position="57"/>
    </location>
</feature>
<feature type="chain" id="PRO_5047515820" evidence="6">
    <location>
        <begin position="26"/>
        <end position="415"/>
    </location>
</feature>
<dbReference type="SUPFAM" id="SSF56524">
    <property type="entry name" value="Oxidoreductase molybdopterin-binding domain"/>
    <property type="match status" value="1"/>
</dbReference>
<keyword evidence="4" id="KW-0560">Oxidoreductase</keyword>
<keyword evidence="3" id="KW-0479">Metal-binding</keyword>
<dbReference type="InterPro" id="IPR006311">
    <property type="entry name" value="TAT_signal"/>
</dbReference>
<name>A0ABP6TDK0_9ACTN</name>
<keyword evidence="2" id="KW-0500">Molybdenum</keyword>
<dbReference type="PANTHER" id="PTHR19372">
    <property type="entry name" value="SULFITE REDUCTASE"/>
    <property type="match status" value="1"/>
</dbReference>
<dbReference type="CDD" id="cd02110">
    <property type="entry name" value="SO_family_Moco_dimer"/>
    <property type="match status" value="1"/>
</dbReference>
<evidence type="ECO:0000259" key="8">
    <source>
        <dbReference type="Pfam" id="PF03404"/>
    </source>
</evidence>
<keyword evidence="6" id="KW-0732">Signal</keyword>
<dbReference type="Gene3D" id="3.90.420.10">
    <property type="entry name" value="Oxidoreductase, molybdopterin-binding domain"/>
    <property type="match status" value="1"/>
</dbReference>
<comment type="cofactor">
    <cofactor evidence="1">
        <name>Mo-molybdopterin</name>
        <dbReference type="ChEBI" id="CHEBI:71302"/>
    </cofactor>
</comment>
<dbReference type="InterPro" id="IPR000572">
    <property type="entry name" value="OxRdtase_Mopterin-bd_dom"/>
</dbReference>
<feature type="compositionally biased region" description="Low complexity" evidence="5">
    <location>
        <begin position="29"/>
        <end position="48"/>
    </location>
</feature>
<feature type="domain" description="Oxidoreductase molybdopterin-binding" evidence="7">
    <location>
        <begin position="95"/>
        <end position="279"/>
    </location>
</feature>
<sequence>MASMTRRGVLRATGGAALAVPAALAAGSPASALPAPSPTSSAPSATPTPTAPSPIRKPLPAEWFTVFGTNAETRFDALAGTGYYTPNERFFVRNHTATPTIDARTWRLRVFGSGLRGAPTLESAVTFTYRQLLDLPAVTVSTAIECAGNGRSFFTTQQGQAVSGTAWKLGGVGVARWRGVRLSTVLEKAGLTGAAVDLLPRGLDADFVTGGVNLGRVRRVLPVGKALDDVILAYGMNGERLPADHGFPVRLVVPSWIGIASIKWLGDIEVSATPLSSPWDTEFYRLFGPGHPAEGSAPLTRQVTKSAFELGWNAQLAAGRTHRLTGRSWSGRGAVRTVEVSVDGGDSWRRATLRDPGATGRWVRWDLPWRPEHAGAVQLLARASDSTGATQPTATPLNTLGYLFDAVVRHPVTVT</sequence>
<dbReference type="PROSITE" id="PS51318">
    <property type="entry name" value="TAT"/>
    <property type="match status" value="1"/>
</dbReference>
<protein>
    <submittedName>
        <fullName evidence="9">Sulfite oxidase</fullName>
    </submittedName>
</protein>
<comment type="caution">
    <text evidence="9">The sequence shown here is derived from an EMBL/GenBank/DDBJ whole genome shotgun (WGS) entry which is preliminary data.</text>
</comment>
<dbReference type="Proteomes" id="UP001501676">
    <property type="component" value="Unassembled WGS sequence"/>
</dbReference>
<feature type="domain" description="Moybdenum cofactor oxidoreductase dimerisation" evidence="8">
    <location>
        <begin position="320"/>
        <end position="407"/>
    </location>
</feature>
<dbReference type="RefSeq" id="WP_376980858.1">
    <property type="nucleotide sequence ID" value="NZ_BAAAYN010000152.1"/>
</dbReference>
<dbReference type="PRINTS" id="PR00407">
    <property type="entry name" value="EUMOPTERIN"/>
</dbReference>
<dbReference type="InterPro" id="IPR008335">
    <property type="entry name" value="Mopterin_OxRdtase_euk"/>
</dbReference>
<evidence type="ECO:0000256" key="2">
    <source>
        <dbReference type="ARBA" id="ARBA00022505"/>
    </source>
</evidence>
<dbReference type="InterPro" id="IPR036374">
    <property type="entry name" value="OxRdtase_Mopterin-bd_sf"/>
</dbReference>